<name>A0ABQ8A641_BRANA</name>
<evidence type="ECO:0000256" key="2">
    <source>
        <dbReference type="ARBA" id="ARBA00022821"/>
    </source>
</evidence>
<feature type="region of interest" description="Disordered" evidence="3">
    <location>
        <begin position="60"/>
        <end position="92"/>
    </location>
</feature>
<proteinExistence type="inferred from homology"/>
<dbReference type="Pfam" id="PF17232">
    <property type="entry name" value="Pep1_7"/>
    <property type="match status" value="2"/>
</dbReference>
<sequence>MEREGRREDGVSYYLWIPFKFIHQTLDLSYSSFSVVLLLTIQLVCGTLLEEEEEVEIVQVTSRGLPRKPPKKLQQKPRDSSGKPGRINKKPR</sequence>
<keyword evidence="2" id="KW-0611">Plant defense</keyword>
<reference evidence="4 5" key="1">
    <citation type="submission" date="2021-05" db="EMBL/GenBank/DDBJ databases">
        <title>Genome Assembly of Synthetic Allotetraploid Brassica napus Reveals Homoeologous Exchanges between Subgenomes.</title>
        <authorList>
            <person name="Davis J.T."/>
        </authorList>
    </citation>
    <scope>NUCLEOTIDE SEQUENCE [LARGE SCALE GENOMIC DNA]</scope>
    <source>
        <strain evidence="5">cv. Da-Ae</strain>
        <tissue evidence="4">Seedling</tissue>
    </source>
</reference>
<keyword evidence="5" id="KW-1185">Reference proteome</keyword>
<protein>
    <submittedName>
        <fullName evidence="4">Uncharacterized protein</fullName>
    </submittedName>
</protein>
<comment type="similarity">
    <text evidence="1">Belongs to the brassicaceae elicitor peptide family.</text>
</comment>
<evidence type="ECO:0000256" key="1">
    <source>
        <dbReference type="ARBA" id="ARBA00011021"/>
    </source>
</evidence>
<dbReference type="InterPro" id="IPR035176">
    <property type="entry name" value="PEP"/>
</dbReference>
<dbReference type="EMBL" id="JAGKQM010000013">
    <property type="protein sequence ID" value="KAH0887986.1"/>
    <property type="molecule type" value="Genomic_DNA"/>
</dbReference>
<evidence type="ECO:0000313" key="5">
    <source>
        <dbReference type="Proteomes" id="UP000824890"/>
    </source>
</evidence>
<organism evidence="4 5">
    <name type="scientific">Brassica napus</name>
    <name type="common">Rape</name>
    <dbReference type="NCBI Taxonomy" id="3708"/>
    <lineage>
        <taxon>Eukaryota</taxon>
        <taxon>Viridiplantae</taxon>
        <taxon>Streptophyta</taxon>
        <taxon>Embryophyta</taxon>
        <taxon>Tracheophyta</taxon>
        <taxon>Spermatophyta</taxon>
        <taxon>Magnoliopsida</taxon>
        <taxon>eudicotyledons</taxon>
        <taxon>Gunneridae</taxon>
        <taxon>Pentapetalae</taxon>
        <taxon>rosids</taxon>
        <taxon>malvids</taxon>
        <taxon>Brassicales</taxon>
        <taxon>Brassicaceae</taxon>
        <taxon>Brassiceae</taxon>
        <taxon>Brassica</taxon>
    </lineage>
</organism>
<accession>A0ABQ8A641</accession>
<evidence type="ECO:0000313" key="4">
    <source>
        <dbReference type="EMBL" id="KAH0887986.1"/>
    </source>
</evidence>
<evidence type="ECO:0000256" key="3">
    <source>
        <dbReference type="SAM" id="MobiDB-lite"/>
    </source>
</evidence>
<comment type="caution">
    <text evidence="4">The sequence shown here is derived from an EMBL/GenBank/DDBJ whole genome shotgun (WGS) entry which is preliminary data.</text>
</comment>
<gene>
    <name evidence="4" type="ORF">HID58_050415</name>
</gene>
<feature type="compositionally biased region" description="Basic residues" evidence="3">
    <location>
        <begin position="65"/>
        <end position="75"/>
    </location>
</feature>
<dbReference type="Proteomes" id="UP000824890">
    <property type="component" value="Unassembled WGS sequence"/>
</dbReference>